<dbReference type="SUPFAM" id="SSF53474">
    <property type="entry name" value="alpha/beta-Hydrolases"/>
    <property type="match status" value="1"/>
</dbReference>
<organism evidence="18 19">
    <name type="scientific">Venturia inaequalis</name>
    <name type="common">Apple scab fungus</name>
    <dbReference type="NCBI Taxonomy" id="5025"/>
    <lineage>
        <taxon>Eukaryota</taxon>
        <taxon>Fungi</taxon>
        <taxon>Dikarya</taxon>
        <taxon>Ascomycota</taxon>
        <taxon>Pezizomycotina</taxon>
        <taxon>Dothideomycetes</taxon>
        <taxon>Pleosporomycetidae</taxon>
        <taxon>Venturiales</taxon>
        <taxon>Venturiaceae</taxon>
        <taxon>Venturia</taxon>
    </lineage>
</organism>
<dbReference type="InterPro" id="IPR011989">
    <property type="entry name" value="ARM-like"/>
</dbReference>
<feature type="domain" description="Exportin-1/Importin-beta-like" evidence="16">
    <location>
        <begin position="436"/>
        <end position="585"/>
    </location>
</feature>
<dbReference type="GO" id="GO:0018738">
    <property type="term" value="F:S-formylglutathione hydrolase activity"/>
    <property type="evidence" value="ECO:0007669"/>
    <property type="project" value="InterPro"/>
</dbReference>
<evidence type="ECO:0000256" key="10">
    <source>
        <dbReference type="ARBA" id="ARBA00022801"/>
    </source>
</evidence>
<dbReference type="FunFam" id="3.40.50.1820:FF:000002">
    <property type="entry name" value="S-formylglutathione hydrolase"/>
    <property type="match status" value="1"/>
</dbReference>
<evidence type="ECO:0000313" key="19">
    <source>
        <dbReference type="Proteomes" id="UP000447873"/>
    </source>
</evidence>
<keyword evidence="7 15" id="KW-0963">Cytoplasm</keyword>
<evidence type="ECO:0000256" key="13">
    <source>
        <dbReference type="ARBA" id="ARBA00025147"/>
    </source>
</evidence>
<evidence type="ECO:0000256" key="6">
    <source>
        <dbReference type="ARBA" id="ARBA00022487"/>
    </source>
</evidence>
<gene>
    <name evidence="18" type="ORF">EG328_001662</name>
</gene>
<evidence type="ECO:0000256" key="14">
    <source>
        <dbReference type="PIRSR" id="PIRSR614186-1"/>
    </source>
</evidence>
<dbReference type="GO" id="GO:0000049">
    <property type="term" value="F:tRNA binding"/>
    <property type="evidence" value="ECO:0007669"/>
    <property type="project" value="UniProtKB-UniRule"/>
</dbReference>
<dbReference type="Pfam" id="PF08389">
    <property type="entry name" value="Xpo1"/>
    <property type="match status" value="1"/>
</dbReference>
<comment type="subcellular location">
    <subcellularLocation>
        <location evidence="1 15">Cytoplasm</location>
    </subcellularLocation>
    <subcellularLocation>
        <location evidence="15">Nucleus</location>
    </subcellularLocation>
    <text evidence="15">Shuttles between the nucleus and the cytoplasm.</text>
</comment>
<dbReference type="NCBIfam" id="TIGR02821">
    <property type="entry name" value="fghA_ester_D"/>
    <property type="match status" value="1"/>
</dbReference>
<dbReference type="Pfam" id="PF19282">
    <property type="entry name" value="Exportin-T"/>
    <property type="match status" value="1"/>
</dbReference>
<evidence type="ECO:0000256" key="11">
    <source>
        <dbReference type="ARBA" id="ARBA00022884"/>
    </source>
</evidence>
<dbReference type="InterPro" id="IPR045546">
    <property type="entry name" value="Exportin-T_C"/>
</dbReference>
<dbReference type="PANTHER" id="PTHR15952">
    <property type="entry name" value="EXPORTIN-T/LOS1"/>
    <property type="match status" value="1"/>
</dbReference>
<dbReference type="GO" id="GO:0046294">
    <property type="term" value="P:formaldehyde catabolic process"/>
    <property type="evidence" value="ECO:0007669"/>
    <property type="project" value="InterPro"/>
</dbReference>
<dbReference type="GO" id="GO:0008033">
    <property type="term" value="P:tRNA processing"/>
    <property type="evidence" value="ECO:0007669"/>
    <property type="project" value="UniProtKB-KW"/>
</dbReference>
<evidence type="ECO:0000256" key="4">
    <source>
        <dbReference type="ARBA" id="ARBA00018928"/>
    </source>
</evidence>
<evidence type="ECO:0000256" key="9">
    <source>
        <dbReference type="ARBA" id="ARBA00022694"/>
    </source>
</evidence>
<feature type="domain" description="Exportin-T C-terminal" evidence="17">
    <location>
        <begin position="674"/>
        <end position="1360"/>
    </location>
</feature>
<feature type="active site" description="Charge relay system" evidence="14">
    <location>
        <position position="228"/>
    </location>
</feature>
<evidence type="ECO:0000259" key="16">
    <source>
        <dbReference type="Pfam" id="PF08389"/>
    </source>
</evidence>
<dbReference type="InterPro" id="IPR040017">
    <property type="entry name" value="XPOT"/>
</dbReference>
<comment type="similarity">
    <text evidence="3 15">Belongs to the exportin family.</text>
</comment>
<dbReference type="Gene3D" id="1.25.10.10">
    <property type="entry name" value="Leucine-rich Repeat Variant"/>
    <property type="match status" value="1"/>
</dbReference>
<dbReference type="GO" id="GO:0071528">
    <property type="term" value="P:tRNA re-export from nucleus"/>
    <property type="evidence" value="ECO:0007669"/>
    <property type="project" value="UniProtKB-UniRule"/>
</dbReference>
<dbReference type="Gene3D" id="3.40.50.1820">
    <property type="entry name" value="alpha/beta hydrolase"/>
    <property type="match status" value="1"/>
</dbReference>
<evidence type="ECO:0000256" key="5">
    <source>
        <dbReference type="ARBA" id="ARBA00022448"/>
    </source>
</evidence>
<dbReference type="GO" id="GO:0052689">
    <property type="term" value="F:carboxylic ester hydrolase activity"/>
    <property type="evidence" value="ECO:0007669"/>
    <property type="project" value="UniProtKB-KW"/>
</dbReference>
<dbReference type="GO" id="GO:0016363">
    <property type="term" value="C:nuclear matrix"/>
    <property type="evidence" value="ECO:0007669"/>
    <property type="project" value="TreeGrafter"/>
</dbReference>
<evidence type="ECO:0000256" key="8">
    <source>
        <dbReference type="ARBA" id="ARBA00022555"/>
    </source>
</evidence>
<feature type="active site" description="Charge relay system" evidence="14">
    <location>
        <position position="151"/>
    </location>
</feature>
<protein>
    <recommendedName>
        <fullName evidence="4 15">Exportin-T</fullName>
    </recommendedName>
    <alternativeName>
        <fullName evidence="15">Exportin(tRNA)</fullName>
    </alternativeName>
    <alternativeName>
        <fullName evidence="15">tRNA exportin</fullName>
    </alternativeName>
</protein>
<dbReference type="Pfam" id="PF00756">
    <property type="entry name" value="Esterase"/>
    <property type="match status" value="1"/>
</dbReference>
<accession>A0A8H3UXG7</accession>
<dbReference type="InterPro" id="IPR013598">
    <property type="entry name" value="Exportin-1/Importin-b-like"/>
</dbReference>
<comment type="similarity">
    <text evidence="2">Belongs to the esterase D family.</text>
</comment>
<dbReference type="GO" id="GO:0005643">
    <property type="term" value="C:nuclear pore"/>
    <property type="evidence" value="ECO:0007669"/>
    <property type="project" value="TreeGrafter"/>
</dbReference>
<dbReference type="InterPro" id="IPR029058">
    <property type="entry name" value="AB_hydrolase_fold"/>
</dbReference>
<reference evidence="18 19" key="1">
    <citation type="submission" date="2018-12" db="EMBL/GenBank/DDBJ databases">
        <title>Venturia inaequalis Genome Resource.</title>
        <authorList>
            <person name="Lichtner F.J."/>
        </authorList>
    </citation>
    <scope>NUCLEOTIDE SEQUENCE [LARGE SCALE GENOMIC DNA]</scope>
    <source>
        <strain evidence="18 19">120213</strain>
    </source>
</reference>
<dbReference type="FunFam" id="1.25.10.10:FF:000355">
    <property type="entry name" value="Exportin-T"/>
    <property type="match status" value="1"/>
</dbReference>
<keyword evidence="8 15" id="KW-0820">tRNA-binding</keyword>
<dbReference type="GO" id="GO:0031267">
    <property type="term" value="F:small GTPase binding"/>
    <property type="evidence" value="ECO:0007669"/>
    <property type="project" value="InterPro"/>
</dbReference>
<evidence type="ECO:0000256" key="7">
    <source>
        <dbReference type="ARBA" id="ARBA00022490"/>
    </source>
</evidence>
<keyword evidence="12 15" id="KW-0539">Nucleus</keyword>
<evidence type="ECO:0000256" key="1">
    <source>
        <dbReference type="ARBA" id="ARBA00004496"/>
    </source>
</evidence>
<sequence>MSFDTTATIASFGGKLLKLKHDSTSTGTPMALNLYLPPQASQKPVPVLFYLAGLTCTGDNCAEKGFFQNAASKKGIAVVYPDTSPRGLNIAGEDEAYDFGSGAGFYVDATKEPYSKGYKMYSYITEELPKALFKHFSKELDGSRVGITGHSMGGHGALTLFLKNPGMYKSVSAFAPIANPSQCPWGEKAFKGYFGEDEKQKWAEHDATELVKKWKGDLNILIDVGTGDNFYKQKQLLPENFIAAAKEAGVDKGINLRMQPDYDHSYFFISTFADDHVNHAAKYLSYAKDGDIEADRENVVRVDVFTVASLLESIIQPQTHITHTPPPPRMDAGQVDQLENAINIAWNPSSSNDLKGQALNFIHQLRTDATAWQVCLPLFTRNPPPPDSTRHFCLDVVNFAIQSPQSDANTRTYIKDSLWVYVQQKFGAGQQASDSNLIRNKLTQTMTYLFTALYANGWDSFFDDFLTLAGSGSLGQSNIPATALYLRILGSIHDEIADVVMPRTEQEAKRNAQLKDLVRTRDAQKVSLSWQEILAKWRQIDLNIVETCLRAVSRWVSWVDISLVVNATVLEALLEMAGQQNLHDHDSTQVKIRDAAIDTFTEIASKKMRPAEKVELLTFLNLGTVVGQLISSPPLAEYQNTPQYDTDLAETVAKLVNNVMRDLVIVLDTGSDDQTRQRADELLQSFVPYVLRFFSDEYDEVCSTVIDSLTDLLTLFRKIVKKNSLPAHYSIMLSPILNAIIRKMKYDETADWGEEGEETDEAEFFELRKRLNILQQYIAAIDEQMYMDTLTQFVASTLNKPSNELAKVDWRELDLALYEMYLFGDLASRNRGLYSKKDPSSVASARLIEMMTRMIESNIDTYPHPAIQLQFMELCVRYLPFFEQNQGFIPRALEIFVGYSHSSKQKVRAKAWYLFLRFVKGLRGHLGEVSQTIIQAIGDLLIIKASLPEDRDDDDDDDDASDPGRDPLFDSQIHLFEAVGCISSAGSIPLQTKILFLQSIMNPVFADMEVNINAAKSGEDRALLQLHHDIKALGTLARGYTDWMPGVKTVAPPPNEVSGEFMRAAEAILVALESLNTSGMIREASRFSLARLVGGCGTSIFVQLPRWIEGLLSNKISNEEMTYFLGLLRQVIFAFKGEIFTVLDAVLTPLLRRVFEKLSETPSGTDDEIQLNLLRREYLNFVLIILMHDLGGVFVSANNQSIFESFIEAVSHFARSPDDLTTSRLAFSVLTKMTSVWGGPDINLTGGANSNSPPTSPTSLPPSPLLPGFDQFAITKFSPLSWAIPSTPGFRVHDPSSRALVHDIAALQQEILKKTGNMYIQALGQELRGMGMGEADVELYLTKLGGDSKVFKDFLVSFLGRAGGS</sequence>
<evidence type="ECO:0000256" key="15">
    <source>
        <dbReference type="RuleBase" id="RU366037"/>
    </source>
</evidence>
<keyword evidence="10" id="KW-0378">Hydrolase</keyword>
<evidence type="ECO:0000313" key="18">
    <source>
        <dbReference type="EMBL" id="KAE9978125.1"/>
    </source>
</evidence>
<keyword evidence="6" id="KW-0719">Serine esterase</keyword>
<keyword evidence="11 15" id="KW-0694">RNA-binding</keyword>
<name>A0A8H3UXG7_VENIN</name>
<comment type="caution">
    <text evidence="18">The sequence shown here is derived from an EMBL/GenBank/DDBJ whole genome shotgun (WGS) entry which is preliminary data.</text>
</comment>
<evidence type="ECO:0000256" key="12">
    <source>
        <dbReference type="ARBA" id="ARBA00023242"/>
    </source>
</evidence>
<dbReference type="InterPro" id="IPR016024">
    <property type="entry name" value="ARM-type_fold"/>
</dbReference>
<comment type="function">
    <text evidence="13">tRNA nucleus export receptor which facilitates tRNA translocation across the nuclear pore complex. Involved in pre-tRNA splicing, probably by affecting the interaction of pre-tRNA with splicing endonuclease.</text>
</comment>
<dbReference type="Proteomes" id="UP000447873">
    <property type="component" value="Unassembled WGS sequence"/>
</dbReference>
<dbReference type="InterPro" id="IPR000801">
    <property type="entry name" value="Esterase-like"/>
</dbReference>
<evidence type="ECO:0000256" key="2">
    <source>
        <dbReference type="ARBA" id="ARBA00005622"/>
    </source>
</evidence>
<evidence type="ECO:0000256" key="3">
    <source>
        <dbReference type="ARBA" id="ARBA00009466"/>
    </source>
</evidence>
<dbReference type="GO" id="GO:0005737">
    <property type="term" value="C:cytoplasm"/>
    <property type="evidence" value="ECO:0007669"/>
    <property type="project" value="UniProtKB-SubCell"/>
</dbReference>
<dbReference type="InterPro" id="IPR014186">
    <property type="entry name" value="S-formylglutathione_hydrol"/>
</dbReference>
<dbReference type="SUPFAM" id="SSF48371">
    <property type="entry name" value="ARM repeat"/>
    <property type="match status" value="1"/>
</dbReference>
<dbReference type="EMBL" id="WNWS01000141">
    <property type="protein sequence ID" value="KAE9978125.1"/>
    <property type="molecule type" value="Genomic_DNA"/>
</dbReference>
<proteinExistence type="inferred from homology"/>
<keyword evidence="5 15" id="KW-0813">Transport</keyword>
<feature type="active site" description="Charge relay system" evidence="14">
    <location>
        <position position="264"/>
    </location>
</feature>
<dbReference type="PANTHER" id="PTHR15952:SF11">
    <property type="entry name" value="EXPORTIN-T"/>
    <property type="match status" value="1"/>
</dbReference>
<keyword evidence="9" id="KW-0819">tRNA processing</keyword>
<evidence type="ECO:0000259" key="17">
    <source>
        <dbReference type="Pfam" id="PF19282"/>
    </source>
</evidence>